<sequence>MERCIRQDHREQRALYEHFYGYCLKTVFRYVYHYDNAVDVVNDGFVKVFRNLEKFRQPPGVNLEMIFMGWMKTIMVNTAIDFLRRNSFLQEVGALSDSVWEEAAPGVSSDNALLYKELITEVRKLPPAYRTVFNMYVIDGFSHQEIADQLGIAVGTSKSNLAKARMSLQRIIKKSEPEQGYAISK</sequence>
<dbReference type="InterPro" id="IPR036388">
    <property type="entry name" value="WH-like_DNA-bd_sf"/>
</dbReference>
<dbReference type="InterPro" id="IPR007627">
    <property type="entry name" value="RNA_pol_sigma70_r2"/>
</dbReference>
<evidence type="ECO:0000313" key="7">
    <source>
        <dbReference type="EMBL" id="TCJ17895.1"/>
    </source>
</evidence>
<dbReference type="InterPro" id="IPR013325">
    <property type="entry name" value="RNA_pol_sigma_r2"/>
</dbReference>
<dbReference type="GO" id="GO:0006352">
    <property type="term" value="P:DNA-templated transcription initiation"/>
    <property type="evidence" value="ECO:0007669"/>
    <property type="project" value="InterPro"/>
</dbReference>
<dbReference type="OrthoDB" id="1056775at2"/>
<evidence type="ECO:0000256" key="3">
    <source>
        <dbReference type="ARBA" id="ARBA00023082"/>
    </source>
</evidence>
<dbReference type="SUPFAM" id="SSF88946">
    <property type="entry name" value="Sigma2 domain of RNA polymerase sigma factors"/>
    <property type="match status" value="1"/>
</dbReference>
<keyword evidence="4" id="KW-0804">Transcription</keyword>
<dbReference type="PANTHER" id="PTHR43133:SF46">
    <property type="entry name" value="RNA POLYMERASE SIGMA-70 FACTOR ECF SUBFAMILY"/>
    <property type="match status" value="1"/>
</dbReference>
<dbReference type="AlphaFoldDB" id="A0A4R1BKE5"/>
<comment type="similarity">
    <text evidence="1">Belongs to the sigma-70 factor family. ECF subfamily.</text>
</comment>
<dbReference type="InterPro" id="IPR013249">
    <property type="entry name" value="RNA_pol_sigma70_r4_t2"/>
</dbReference>
<evidence type="ECO:0000313" key="8">
    <source>
        <dbReference type="Proteomes" id="UP000295334"/>
    </source>
</evidence>
<proteinExistence type="inferred from homology"/>
<dbReference type="Pfam" id="PF04542">
    <property type="entry name" value="Sigma70_r2"/>
    <property type="match status" value="1"/>
</dbReference>
<comment type="caution">
    <text evidence="7">The sequence shown here is derived from an EMBL/GenBank/DDBJ whole genome shotgun (WGS) entry which is preliminary data.</text>
</comment>
<dbReference type="CDD" id="cd06171">
    <property type="entry name" value="Sigma70_r4"/>
    <property type="match status" value="1"/>
</dbReference>
<name>A0A4R1BKE5_9BACT</name>
<dbReference type="Gene3D" id="1.10.1740.10">
    <property type="match status" value="1"/>
</dbReference>
<keyword evidence="8" id="KW-1185">Reference proteome</keyword>
<dbReference type="NCBIfam" id="TIGR02937">
    <property type="entry name" value="sigma70-ECF"/>
    <property type="match status" value="1"/>
</dbReference>
<evidence type="ECO:0000256" key="4">
    <source>
        <dbReference type="ARBA" id="ARBA00023163"/>
    </source>
</evidence>
<dbReference type="Gene3D" id="1.10.10.10">
    <property type="entry name" value="Winged helix-like DNA-binding domain superfamily/Winged helix DNA-binding domain"/>
    <property type="match status" value="1"/>
</dbReference>
<organism evidence="7 8">
    <name type="scientific">Flaviaesturariibacter flavus</name>
    <dbReference type="NCBI Taxonomy" id="2502780"/>
    <lineage>
        <taxon>Bacteria</taxon>
        <taxon>Pseudomonadati</taxon>
        <taxon>Bacteroidota</taxon>
        <taxon>Chitinophagia</taxon>
        <taxon>Chitinophagales</taxon>
        <taxon>Chitinophagaceae</taxon>
        <taxon>Flaviaestuariibacter</taxon>
    </lineage>
</organism>
<feature type="domain" description="RNA polymerase sigma factor 70 region 4 type 2" evidence="6">
    <location>
        <begin position="117"/>
        <end position="168"/>
    </location>
</feature>
<dbReference type="Proteomes" id="UP000295334">
    <property type="component" value="Unassembled WGS sequence"/>
</dbReference>
<reference evidence="7 8" key="1">
    <citation type="submission" date="2019-03" db="EMBL/GenBank/DDBJ databases">
        <authorList>
            <person name="Kim M.K.M."/>
        </authorList>
    </citation>
    <scope>NUCLEOTIDE SEQUENCE [LARGE SCALE GENOMIC DNA]</scope>
    <source>
        <strain evidence="7 8">17J68-12</strain>
    </source>
</reference>
<evidence type="ECO:0000256" key="1">
    <source>
        <dbReference type="ARBA" id="ARBA00010641"/>
    </source>
</evidence>
<evidence type="ECO:0000259" key="5">
    <source>
        <dbReference type="Pfam" id="PF04542"/>
    </source>
</evidence>
<dbReference type="GO" id="GO:0016987">
    <property type="term" value="F:sigma factor activity"/>
    <property type="evidence" value="ECO:0007669"/>
    <property type="project" value="UniProtKB-KW"/>
</dbReference>
<dbReference type="InterPro" id="IPR014284">
    <property type="entry name" value="RNA_pol_sigma-70_dom"/>
</dbReference>
<dbReference type="EMBL" id="SJZI01000008">
    <property type="protein sequence ID" value="TCJ17895.1"/>
    <property type="molecule type" value="Genomic_DNA"/>
</dbReference>
<evidence type="ECO:0000256" key="2">
    <source>
        <dbReference type="ARBA" id="ARBA00023015"/>
    </source>
</evidence>
<dbReference type="GO" id="GO:0003677">
    <property type="term" value="F:DNA binding"/>
    <property type="evidence" value="ECO:0007669"/>
    <property type="project" value="InterPro"/>
</dbReference>
<keyword evidence="2" id="KW-0805">Transcription regulation</keyword>
<accession>A0A4R1BKE5</accession>
<protein>
    <submittedName>
        <fullName evidence="7">RNA polymerase sigma factor</fullName>
    </submittedName>
</protein>
<dbReference type="InterPro" id="IPR013324">
    <property type="entry name" value="RNA_pol_sigma_r3/r4-like"/>
</dbReference>
<gene>
    <name evidence="7" type="ORF">EPD60_06270</name>
</gene>
<feature type="domain" description="RNA polymerase sigma-70 region 2" evidence="5">
    <location>
        <begin position="15"/>
        <end position="87"/>
    </location>
</feature>
<keyword evidence="3" id="KW-0731">Sigma factor</keyword>
<dbReference type="PANTHER" id="PTHR43133">
    <property type="entry name" value="RNA POLYMERASE ECF-TYPE SIGMA FACTO"/>
    <property type="match status" value="1"/>
</dbReference>
<dbReference type="InterPro" id="IPR039425">
    <property type="entry name" value="RNA_pol_sigma-70-like"/>
</dbReference>
<dbReference type="Pfam" id="PF08281">
    <property type="entry name" value="Sigma70_r4_2"/>
    <property type="match status" value="1"/>
</dbReference>
<evidence type="ECO:0000259" key="6">
    <source>
        <dbReference type="Pfam" id="PF08281"/>
    </source>
</evidence>
<dbReference type="SUPFAM" id="SSF88659">
    <property type="entry name" value="Sigma3 and sigma4 domains of RNA polymerase sigma factors"/>
    <property type="match status" value="1"/>
</dbReference>